<gene>
    <name evidence="2" type="ORF">E5339_14225</name>
</gene>
<feature type="region of interest" description="Disordered" evidence="1">
    <location>
        <begin position="91"/>
        <end position="115"/>
    </location>
</feature>
<accession>A0A4S2FJA6</accession>
<sequence length="161" mass="18028">MENGLILFRKDKDVRAGEERTYHYISGESRAHPEASHKTPATEFCKTAATATTLFAETTTDRAFQGVVAPPFFIQKKGLLPPLSPVFYSGTTVGGGKNRRRRRTTRREKETGTDRQNYGCIQTKTRLQSVKTTVTIQWNSGYILTELKLQPDGTVVSTGWN</sequence>
<organism evidence="2 3">
    <name type="scientific">Phocaeicola sartorii</name>
    <dbReference type="NCBI Taxonomy" id="671267"/>
    <lineage>
        <taxon>Bacteria</taxon>
        <taxon>Pseudomonadati</taxon>
        <taxon>Bacteroidota</taxon>
        <taxon>Bacteroidia</taxon>
        <taxon>Bacteroidales</taxon>
        <taxon>Bacteroidaceae</taxon>
        <taxon>Phocaeicola</taxon>
    </lineage>
</organism>
<comment type="caution">
    <text evidence="2">The sequence shown here is derived from an EMBL/GenBank/DDBJ whole genome shotgun (WGS) entry which is preliminary data.</text>
</comment>
<evidence type="ECO:0000313" key="2">
    <source>
        <dbReference type="EMBL" id="TGY68987.1"/>
    </source>
</evidence>
<name>A0A4S2FJA6_9BACT</name>
<evidence type="ECO:0000256" key="1">
    <source>
        <dbReference type="SAM" id="MobiDB-lite"/>
    </source>
</evidence>
<proteinExistence type="predicted"/>
<dbReference type="RefSeq" id="WP_135952145.1">
    <property type="nucleotide sequence ID" value="NZ_CAPOAU010000111.1"/>
</dbReference>
<protein>
    <submittedName>
        <fullName evidence="2">Uncharacterized protein</fullName>
    </submittedName>
</protein>
<dbReference type="AlphaFoldDB" id="A0A4S2FJA6"/>
<dbReference type="Proteomes" id="UP000310760">
    <property type="component" value="Unassembled WGS sequence"/>
</dbReference>
<dbReference type="EMBL" id="SRYJ01000033">
    <property type="protein sequence ID" value="TGY68987.1"/>
    <property type="molecule type" value="Genomic_DNA"/>
</dbReference>
<reference evidence="2 3" key="1">
    <citation type="submission" date="2019-04" db="EMBL/GenBank/DDBJ databases">
        <title>Microbes associate with the intestines of laboratory mice.</title>
        <authorList>
            <person name="Navarre W."/>
            <person name="Wong E."/>
            <person name="Huang K."/>
            <person name="Tropini C."/>
            <person name="Ng K."/>
            <person name="Yu B."/>
        </authorList>
    </citation>
    <scope>NUCLEOTIDE SEQUENCE [LARGE SCALE GENOMIC DNA]</scope>
    <source>
        <strain evidence="2 3">NM22_B1</strain>
    </source>
</reference>
<feature type="compositionally biased region" description="Basic residues" evidence="1">
    <location>
        <begin position="97"/>
        <end position="106"/>
    </location>
</feature>
<evidence type="ECO:0000313" key="3">
    <source>
        <dbReference type="Proteomes" id="UP000310760"/>
    </source>
</evidence>